<accession>A0A7E4VPS0</accession>
<dbReference type="WBParaSite" id="Pan_g23495.t1">
    <property type="protein sequence ID" value="Pan_g23495.t1"/>
    <property type="gene ID" value="Pan_g23495"/>
</dbReference>
<organism evidence="1 2">
    <name type="scientific">Panagrellus redivivus</name>
    <name type="common">Microworm</name>
    <dbReference type="NCBI Taxonomy" id="6233"/>
    <lineage>
        <taxon>Eukaryota</taxon>
        <taxon>Metazoa</taxon>
        <taxon>Ecdysozoa</taxon>
        <taxon>Nematoda</taxon>
        <taxon>Chromadorea</taxon>
        <taxon>Rhabditida</taxon>
        <taxon>Tylenchina</taxon>
        <taxon>Panagrolaimomorpha</taxon>
        <taxon>Panagrolaimoidea</taxon>
        <taxon>Panagrolaimidae</taxon>
        <taxon>Panagrellus</taxon>
    </lineage>
</organism>
<evidence type="ECO:0000313" key="1">
    <source>
        <dbReference type="Proteomes" id="UP000492821"/>
    </source>
</evidence>
<reference evidence="2" key="2">
    <citation type="submission" date="2020-10" db="UniProtKB">
        <authorList>
            <consortium name="WormBaseParasite"/>
        </authorList>
    </citation>
    <scope>IDENTIFICATION</scope>
</reference>
<evidence type="ECO:0000313" key="2">
    <source>
        <dbReference type="WBParaSite" id="Pan_g23495.t1"/>
    </source>
</evidence>
<name>A0A7E4VPS0_PANRE</name>
<protein>
    <submittedName>
        <fullName evidence="2">Uncharacterized protein</fullName>
    </submittedName>
</protein>
<dbReference type="AlphaFoldDB" id="A0A7E4VPS0"/>
<keyword evidence="1" id="KW-1185">Reference proteome</keyword>
<dbReference type="Proteomes" id="UP000492821">
    <property type="component" value="Unassembled WGS sequence"/>
</dbReference>
<sequence>MPYPVSKLAYGLRCRLSELSTSNERYDLQIAAGKASICPPKLQPVRNIPNITNQWLVHQVQLEERYNSDVGANDRDNVIYMASSLILRHGDIDQTMIPKNFCLRFVPKSSTLLCKNFEISHHKSPQVTDQLFQRSPTRPMAARF</sequence>
<proteinExistence type="predicted"/>
<reference evidence="1" key="1">
    <citation type="journal article" date="2013" name="Genetics">
        <title>The draft genome and transcriptome of Panagrellus redivivus are shaped by the harsh demands of a free-living lifestyle.</title>
        <authorList>
            <person name="Srinivasan J."/>
            <person name="Dillman A.R."/>
            <person name="Macchietto M.G."/>
            <person name="Heikkinen L."/>
            <person name="Lakso M."/>
            <person name="Fracchia K.M."/>
            <person name="Antoshechkin I."/>
            <person name="Mortazavi A."/>
            <person name="Wong G."/>
            <person name="Sternberg P.W."/>
        </authorList>
    </citation>
    <scope>NUCLEOTIDE SEQUENCE [LARGE SCALE GENOMIC DNA]</scope>
    <source>
        <strain evidence="1">MT8872</strain>
    </source>
</reference>